<dbReference type="RefSeq" id="WP_320378786.1">
    <property type="nucleotide sequence ID" value="NZ_JAWDIQ010000001.1"/>
</dbReference>
<keyword evidence="8" id="KW-1185">Reference proteome</keyword>
<sequence length="173" mass="18977">MSEPAIQPQNGISWFLSKFGVLLLVGVVQAILVDLILLLGLGLEVENIPLFMMTTIITSLVFMTLIQVLVTWLGDPGRFIAIVILILQLTTSAGTFPLELIPKAIQPINAALPMTYTVQAFKAVISSGDYSFMWHNIGILFIYIVVCTALTATYFIVKSKKNGHAYDEDKVTA</sequence>
<keyword evidence="2 5" id="KW-0812">Transmembrane</keyword>
<evidence type="ECO:0000256" key="5">
    <source>
        <dbReference type="SAM" id="Phobius"/>
    </source>
</evidence>
<comment type="caution">
    <text evidence="7">The sequence shown here is derived from an EMBL/GenBank/DDBJ whole genome shotgun (WGS) entry which is preliminary data.</text>
</comment>
<dbReference type="Proteomes" id="UP001275315">
    <property type="component" value="Unassembled WGS sequence"/>
</dbReference>
<name>A0ABU5CNT8_9BACI</name>
<feature type="transmembrane region" description="Helical" evidence="5">
    <location>
        <begin position="20"/>
        <end position="43"/>
    </location>
</feature>
<dbReference type="InterPro" id="IPR051328">
    <property type="entry name" value="T7SS_ABC-Transporter"/>
</dbReference>
<proteinExistence type="predicted"/>
<dbReference type="InterPro" id="IPR013525">
    <property type="entry name" value="ABC2_TM"/>
</dbReference>
<evidence type="ECO:0000256" key="4">
    <source>
        <dbReference type="ARBA" id="ARBA00023136"/>
    </source>
</evidence>
<dbReference type="PANTHER" id="PTHR43077">
    <property type="entry name" value="TRANSPORT PERMEASE YVFS-RELATED"/>
    <property type="match status" value="1"/>
</dbReference>
<dbReference type="Pfam" id="PF12698">
    <property type="entry name" value="ABC2_membrane_3"/>
    <property type="match status" value="1"/>
</dbReference>
<dbReference type="InterPro" id="IPR017501">
    <property type="entry name" value="Phage_infect_YhgE_C"/>
</dbReference>
<evidence type="ECO:0000256" key="3">
    <source>
        <dbReference type="ARBA" id="ARBA00022989"/>
    </source>
</evidence>
<dbReference type="NCBIfam" id="TIGR03062">
    <property type="entry name" value="pip_yhgE_Cterm"/>
    <property type="match status" value="1"/>
</dbReference>
<protein>
    <submittedName>
        <fullName evidence="7">YhgE/Pip family protein</fullName>
    </submittedName>
</protein>
<evidence type="ECO:0000259" key="6">
    <source>
        <dbReference type="Pfam" id="PF12698"/>
    </source>
</evidence>
<feature type="domain" description="ABC-2 type transporter transmembrane" evidence="6">
    <location>
        <begin position="13"/>
        <end position="152"/>
    </location>
</feature>
<keyword evidence="4 5" id="KW-0472">Membrane</keyword>
<feature type="transmembrane region" description="Helical" evidence="5">
    <location>
        <begin position="79"/>
        <end position="101"/>
    </location>
</feature>
<keyword evidence="3 5" id="KW-1133">Transmembrane helix</keyword>
<feature type="transmembrane region" description="Helical" evidence="5">
    <location>
        <begin position="137"/>
        <end position="157"/>
    </location>
</feature>
<feature type="transmembrane region" description="Helical" evidence="5">
    <location>
        <begin position="50"/>
        <end position="73"/>
    </location>
</feature>
<dbReference type="EMBL" id="JAWDIQ010000001">
    <property type="protein sequence ID" value="MDY0408021.1"/>
    <property type="molecule type" value="Genomic_DNA"/>
</dbReference>
<evidence type="ECO:0000313" key="8">
    <source>
        <dbReference type="Proteomes" id="UP001275315"/>
    </source>
</evidence>
<comment type="subcellular location">
    <subcellularLocation>
        <location evidence="1">Membrane</location>
        <topology evidence="1">Multi-pass membrane protein</topology>
    </subcellularLocation>
</comment>
<evidence type="ECO:0000256" key="2">
    <source>
        <dbReference type="ARBA" id="ARBA00022692"/>
    </source>
</evidence>
<organism evidence="7 8">
    <name type="scientific">Paracerasibacillus soli</name>
    <dbReference type="NCBI Taxonomy" id="480284"/>
    <lineage>
        <taxon>Bacteria</taxon>
        <taxon>Bacillati</taxon>
        <taxon>Bacillota</taxon>
        <taxon>Bacilli</taxon>
        <taxon>Bacillales</taxon>
        <taxon>Bacillaceae</taxon>
        <taxon>Paracerasibacillus</taxon>
    </lineage>
</organism>
<reference evidence="7 8" key="1">
    <citation type="submission" date="2023-10" db="EMBL/GenBank/DDBJ databases">
        <title>Virgibacillus soli CC-YMP-6 genome.</title>
        <authorList>
            <person name="Miliotis G."/>
            <person name="Sengupta P."/>
            <person name="Hameed A."/>
            <person name="Chuvochina M."/>
            <person name="Mcdonagh F."/>
            <person name="Simpson A.C."/>
            <person name="Singh N.K."/>
            <person name="Rekha P.D."/>
            <person name="Raman K."/>
            <person name="Hugenholtz P."/>
            <person name="Venkateswaran K."/>
        </authorList>
    </citation>
    <scope>NUCLEOTIDE SEQUENCE [LARGE SCALE GENOMIC DNA]</scope>
    <source>
        <strain evidence="7 8">CC-YMP-6</strain>
    </source>
</reference>
<dbReference type="PANTHER" id="PTHR43077:SF5">
    <property type="entry name" value="PHAGE INFECTION PROTEIN"/>
    <property type="match status" value="1"/>
</dbReference>
<evidence type="ECO:0000256" key="1">
    <source>
        <dbReference type="ARBA" id="ARBA00004141"/>
    </source>
</evidence>
<accession>A0ABU5CNT8</accession>
<gene>
    <name evidence="7" type="ORF">RWD45_04600</name>
</gene>
<evidence type="ECO:0000313" key="7">
    <source>
        <dbReference type="EMBL" id="MDY0408021.1"/>
    </source>
</evidence>